<feature type="compositionally biased region" description="Low complexity" evidence="1">
    <location>
        <begin position="320"/>
        <end position="337"/>
    </location>
</feature>
<feature type="transmembrane region" description="Helical" evidence="2">
    <location>
        <begin position="53"/>
        <end position="73"/>
    </location>
</feature>
<evidence type="ECO:0000256" key="2">
    <source>
        <dbReference type="SAM" id="Phobius"/>
    </source>
</evidence>
<evidence type="ECO:0000313" key="4">
    <source>
        <dbReference type="EMBL" id="SMO53454.1"/>
    </source>
</evidence>
<evidence type="ECO:0000256" key="1">
    <source>
        <dbReference type="SAM" id="MobiDB-lite"/>
    </source>
</evidence>
<keyword evidence="2" id="KW-0812">Transmembrane</keyword>
<sequence length="417" mass="42697">MRGMSSDGAMDKPRSARPARGDDRGLANIALGVLLLLAIIATVVMVFSDNPVWMRIGTLSALWAAFIGAFLVARYRRQAATEAARVRDLHTVYELQLEREISARREHELVVERDLRASVRAETSDSIVALRQEIAALREQLGALGVSLPEDRFAVGGLGPAGQLGAGSSLPSVPSERVAPRRRAPGSDSGPVAGPRSASGATRSPASSASGVGPDVTPSTERTERLTPVSDRESRSDTPTGDPRRPAVRPTSGARDARSAAGSSAGSSSGFGSGATSRPQARPEPASSPEPARTPANTSTSTSSRPAASAVEGATSDKTAASGSPVASGGAAASGSSEKAGKHESSPSEKAGKHESPATAGETATQPRSQSTQAPATESASPSRHGEGSGLSVAELMARLGEGSESTSGRRRRRAED</sequence>
<keyword evidence="5" id="KW-1185">Reference proteome</keyword>
<dbReference type="Pfam" id="PF20570">
    <property type="entry name" value="DUF6779"/>
    <property type="match status" value="1"/>
</dbReference>
<accession>A0ABY1MYY7</accession>
<feature type="region of interest" description="Disordered" evidence="1">
    <location>
        <begin position="162"/>
        <end position="417"/>
    </location>
</feature>
<comment type="caution">
    <text evidence="4">The sequence shown here is derived from an EMBL/GenBank/DDBJ whole genome shotgun (WGS) entry which is preliminary data.</text>
</comment>
<feature type="compositionally biased region" description="Basic and acidic residues" evidence="1">
    <location>
        <begin position="221"/>
        <end position="236"/>
    </location>
</feature>
<feature type="compositionally biased region" description="Polar residues" evidence="1">
    <location>
        <begin position="199"/>
        <end position="210"/>
    </location>
</feature>
<evidence type="ECO:0000259" key="3">
    <source>
        <dbReference type="Pfam" id="PF20570"/>
    </source>
</evidence>
<feature type="compositionally biased region" description="Polar residues" evidence="1">
    <location>
        <begin position="362"/>
        <end position="382"/>
    </location>
</feature>
<dbReference type="InterPro" id="IPR046706">
    <property type="entry name" value="DUF6779"/>
</dbReference>
<feature type="compositionally biased region" description="Basic and acidic residues" evidence="1">
    <location>
        <begin position="9"/>
        <end position="20"/>
    </location>
</feature>
<feature type="domain" description="DUF6779" evidence="3">
    <location>
        <begin position="54"/>
        <end position="154"/>
    </location>
</feature>
<feature type="transmembrane region" description="Helical" evidence="2">
    <location>
        <begin position="26"/>
        <end position="47"/>
    </location>
</feature>
<gene>
    <name evidence="4" type="ORF">SAMN06265174_102198</name>
</gene>
<feature type="region of interest" description="Disordered" evidence="1">
    <location>
        <begin position="1"/>
        <end position="20"/>
    </location>
</feature>
<proteinExistence type="predicted"/>
<dbReference type="Proteomes" id="UP000315460">
    <property type="component" value="Unassembled WGS sequence"/>
</dbReference>
<evidence type="ECO:0000313" key="5">
    <source>
        <dbReference type="Proteomes" id="UP000315460"/>
    </source>
</evidence>
<keyword evidence="2" id="KW-1133">Transmembrane helix</keyword>
<protein>
    <recommendedName>
        <fullName evidence="3">DUF6779 domain-containing protein</fullName>
    </recommendedName>
</protein>
<keyword evidence="2" id="KW-0472">Membrane</keyword>
<reference evidence="4 5" key="1">
    <citation type="submission" date="2017-05" db="EMBL/GenBank/DDBJ databases">
        <authorList>
            <person name="Varghese N."/>
            <person name="Submissions S."/>
        </authorList>
    </citation>
    <scope>NUCLEOTIDE SEQUENCE [LARGE SCALE GENOMIC DNA]</scope>
    <source>
        <strain evidence="4 5">DSM 45139</strain>
    </source>
</reference>
<dbReference type="EMBL" id="FXTG01000002">
    <property type="protein sequence ID" value="SMO53454.1"/>
    <property type="molecule type" value="Genomic_DNA"/>
</dbReference>
<name>A0ABY1MYY7_9ACTN</name>
<feature type="compositionally biased region" description="Basic and acidic residues" evidence="1">
    <location>
        <begin position="339"/>
        <end position="356"/>
    </location>
</feature>
<organism evidence="4 5">
    <name type="scientific">Dietzia kunjamensis subsp. schimae</name>
    <dbReference type="NCBI Taxonomy" id="498198"/>
    <lineage>
        <taxon>Bacteria</taxon>
        <taxon>Bacillati</taxon>
        <taxon>Actinomycetota</taxon>
        <taxon>Actinomycetes</taxon>
        <taxon>Mycobacteriales</taxon>
        <taxon>Dietziaceae</taxon>
        <taxon>Dietzia</taxon>
    </lineage>
</organism>
<feature type="compositionally biased region" description="Low complexity" evidence="1">
    <location>
        <begin position="259"/>
        <end position="310"/>
    </location>
</feature>